<dbReference type="AlphaFoldDB" id="A0A1F4U230"/>
<dbReference type="InterPro" id="IPR004629">
    <property type="entry name" value="WecG_TagA_CpsF"/>
</dbReference>
<dbReference type="Pfam" id="PF03808">
    <property type="entry name" value="Glyco_tran_WecG"/>
    <property type="match status" value="1"/>
</dbReference>
<gene>
    <name evidence="3" type="ORF">A3K42_01645</name>
</gene>
<dbReference type="GO" id="GO:0016758">
    <property type="term" value="F:hexosyltransferase activity"/>
    <property type="evidence" value="ECO:0007669"/>
    <property type="project" value="TreeGrafter"/>
</dbReference>
<evidence type="ECO:0000256" key="1">
    <source>
        <dbReference type="ARBA" id="ARBA00022676"/>
    </source>
</evidence>
<name>A0A1F4U230_UNCKA</name>
<proteinExistence type="predicted"/>
<comment type="caution">
    <text evidence="3">The sequence shown here is derived from an EMBL/GenBank/DDBJ whole genome shotgun (WGS) entry which is preliminary data.</text>
</comment>
<evidence type="ECO:0000313" key="3">
    <source>
        <dbReference type="EMBL" id="OGC39014.1"/>
    </source>
</evidence>
<dbReference type="PANTHER" id="PTHR34136:SF1">
    <property type="entry name" value="UDP-N-ACETYL-D-MANNOSAMINURONIC ACID TRANSFERASE"/>
    <property type="match status" value="1"/>
</dbReference>
<sequence length="301" mass="33954">MTEQKNSEKIKSSFIMGVRLNLGLTMGDVLSIIENSLLKNNKSNLICTTNAEFVLDAQKNVVFKDIINNSALSIPDGLGILLADRYLTMVADLKPPLLVLKKFVSGLGLGLSVIFNAQKVVGRIPGVDLAYNICKLSHEKNYSIFFLGGRLKNISGKYIESNVDVAKSAVSEVHKLYPNANVIGGTSEFSHKESDDTATVNHIKECMRKNKISELDFLFVAYNHFNQERWIVRNATKIPAKVCIGVGGTFDYLAGYLPRKESHRFEWFFRLLQQPWRFRRIFNAVIKFPSAVFLYSLKHKN</sequence>
<keyword evidence="2" id="KW-0808">Transferase</keyword>
<evidence type="ECO:0000313" key="4">
    <source>
        <dbReference type="Proteomes" id="UP000178270"/>
    </source>
</evidence>
<dbReference type="NCBIfam" id="TIGR00696">
    <property type="entry name" value="wecG_tagA_cpsF"/>
    <property type="match status" value="1"/>
</dbReference>
<dbReference type="CDD" id="cd06533">
    <property type="entry name" value="Glyco_transf_WecG_TagA"/>
    <property type="match status" value="1"/>
</dbReference>
<dbReference type="Proteomes" id="UP000178270">
    <property type="component" value="Unassembled WGS sequence"/>
</dbReference>
<keyword evidence="1" id="KW-0328">Glycosyltransferase</keyword>
<accession>A0A1F4U230</accession>
<dbReference type="PANTHER" id="PTHR34136">
    <property type="match status" value="1"/>
</dbReference>
<dbReference type="EMBL" id="MEUS01000004">
    <property type="protein sequence ID" value="OGC39014.1"/>
    <property type="molecule type" value="Genomic_DNA"/>
</dbReference>
<protein>
    <submittedName>
        <fullName evidence="3">Uncharacterized protein</fullName>
    </submittedName>
</protein>
<evidence type="ECO:0000256" key="2">
    <source>
        <dbReference type="ARBA" id="ARBA00022679"/>
    </source>
</evidence>
<organism evidence="3 4">
    <name type="scientific">candidate division WWE3 bacterium RBG_13_37_7</name>
    <dbReference type="NCBI Taxonomy" id="1802609"/>
    <lineage>
        <taxon>Bacteria</taxon>
        <taxon>Katanobacteria</taxon>
    </lineage>
</organism>
<reference evidence="3 4" key="1">
    <citation type="journal article" date="2016" name="Nat. Commun.">
        <title>Thousands of microbial genomes shed light on interconnected biogeochemical processes in an aquifer system.</title>
        <authorList>
            <person name="Anantharaman K."/>
            <person name="Brown C.T."/>
            <person name="Hug L.A."/>
            <person name="Sharon I."/>
            <person name="Castelle C.J."/>
            <person name="Probst A.J."/>
            <person name="Thomas B.C."/>
            <person name="Singh A."/>
            <person name="Wilkins M.J."/>
            <person name="Karaoz U."/>
            <person name="Brodie E.L."/>
            <person name="Williams K.H."/>
            <person name="Hubbard S.S."/>
            <person name="Banfield J.F."/>
        </authorList>
    </citation>
    <scope>NUCLEOTIDE SEQUENCE [LARGE SCALE GENOMIC DNA]</scope>
</reference>